<feature type="compositionally biased region" description="Polar residues" evidence="1">
    <location>
        <begin position="1"/>
        <end position="15"/>
    </location>
</feature>
<protein>
    <submittedName>
        <fullName evidence="2">Uncharacterized protein</fullName>
    </submittedName>
</protein>
<sequence length="235" mass="25451">MMSQSDSVSGRLTRSSGREMETSHQSRTQHARKKQSQITQQHGGQGRTMVRAEQDGNGLKVSRHTTCTKAHALGHGQLGNAMADRQAGCGEKVTATSSNTPARRVLFAGRRRRLDGRVKCDISDWGRVGSPRPHFGLYGRHGRTGSTQRLGPAAQSGFGLFFCDTSRDLWDAKSFWSAATCHDDGSIRYRLGATLSAGRALAVVVEGMEMSQSGTGSLVSKAETFCRAAKNTKQH</sequence>
<reference evidence="2" key="1">
    <citation type="submission" date="2023-06" db="EMBL/GenBank/DDBJ databases">
        <title>Genome-scale phylogeny and comparative genomics of the fungal order Sordariales.</title>
        <authorList>
            <consortium name="Lawrence Berkeley National Laboratory"/>
            <person name="Hensen N."/>
            <person name="Bonometti L."/>
            <person name="Westerberg I."/>
            <person name="Brannstrom I.O."/>
            <person name="Guillou S."/>
            <person name="Cros-Aarteil S."/>
            <person name="Calhoun S."/>
            <person name="Haridas S."/>
            <person name="Kuo A."/>
            <person name="Mondo S."/>
            <person name="Pangilinan J."/>
            <person name="Riley R."/>
            <person name="LaButti K."/>
            <person name="Andreopoulos B."/>
            <person name="Lipzen A."/>
            <person name="Chen C."/>
            <person name="Yanf M."/>
            <person name="Daum C."/>
            <person name="Ng V."/>
            <person name="Clum A."/>
            <person name="Steindorff A."/>
            <person name="Ohm R."/>
            <person name="Martin F."/>
            <person name="Silar P."/>
            <person name="Natvig D."/>
            <person name="Lalanne C."/>
            <person name="Gautier V."/>
            <person name="Ament-velasquez S.L."/>
            <person name="Kruys A."/>
            <person name="Hutchinson M.I."/>
            <person name="Powell A.J."/>
            <person name="Barry K."/>
            <person name="Miller A.N."/>
            <person name="Grigoriev I.V."/>
            <person name="Debuchy R."/>
            <person name="Gladieux P."/>
            <person name="Thoren M.H."/>
            <person name="Johannesson H."/>
        </authorList>
    </citation>
    <scope>NUCLEOTIDE SEQUENCE</scope>
    <source>
        <strain evidence="2">SMH3187-1</strain>
    </source>
</reference>
<evidence type="ECO:0000313" key="2">
    <source>
        <dbReference type="EMBL" id="KAK0737750.1"/>
    </source>
</evidence>
<dbReference type="AlphaFoldDB" id="A0AA40EFC3"/>
<dbReference type="Proteomes" id="UP001172155">
    <property type="component" value="Unassembled WGS sequence"/>
</dbReference>
<accession>A0AA40EFC3</accession>
<organism evidence="2 3">
    <name type="scientific">Schizothecium vesticola</name>
    <dbReference type="NCBI Taxonomy" id="314040"/>
    <lineage>
        <taxon>Eukaryota</taxon>
        <taxon>Fungi</taxon>
        <taxon>Dikarya</taxon>
        <taxon>Ascomycota</taxon>
        <taxon>Pezizomycotina</taxon>
        <taxon>Sordariomycetes</taxon>
        <taxon>Sordariomycetidae</taxon>
        <taxon>Sordariales</taxon>
        <taxon>Schizotheciaceae</taxon>
        <taxon>Schizothecium</taxon>
    </lineage>
</organism>
<dbReference type="EMBL" id="JAUKUD010000007">
    <property type="protein sequence ID" value="KAK0737750.1"/>
    <property type="molecule type" value="Genomic_DNA"/>
</dbReference>
<proteinExistence type="predicted"/>
<keyword evidence="3" id="KW-1185">Reference proteome</keyword>
<name>A0AA40EFC3_9PEZI</name>
<evidence type="ECO:0000256" key="1">
    <source>
        <dbReference type="SAM" id="MobiDB-lite"/>
    </source>
</evidence>
<gene>
    <name evidence="2" type="ORF">B0T18DRAFT_491919</name>
</gene>
<evidence type="ECO:0000313" key="3">
    <source>
        <dbReference type="Proteomes" id="UP001172155"/>
    </source>
</evidence>
<feature type="region of interest" description="Disordered" evidence="1">
    <location>
        <begin position="1"/>
        <end position="50"/>
    </location>
</feature>
<comment type="caution">
    <text evidence="2">The sequence shown here is derived from an EMBL/GenBank/DDBJ whole genome shotgun (WGS) entry which is preliminary data.</text>
</comment>